<dbReference type="Proteomes" id="UP000255163">
    <property type="component" value="Unassembled WGS sequence"/>
</dbReference>
<keyword evidence="2 5" id="KW-0812">Transmembrane</keyword>
<keyword evidence="6" id="KW-0067">ATP-binding</keyword>
<sequence length="68" mass="7995">MEKTRQQELTRWLKQQSVISRRWLTISRLLGFVSGLLIVAQAWLLARILNHMIMENIPREALLLPLLS</sequence>
<dbReference type="GO" id="GO:0005524">
    <property type="term" value="F:ATP binding"/>
    <property type="evidence" value="ECO:0007669"/>
    <property type="project" value="UniProtKB-KW"/>
</dbReference>
<dbReference type="SUPFAM" id="SSF90123">
    <property type="entry name" value="ABC transporter transmembrane region"/>
    <property type="match status" value="1"/>
</dbReference>
<dbReference type="AlphaFoldDB" id="A0A376F6D4"/>
<dbReference type="GO" id="GO:0005886">
    <property type="term" value="C:plasma membrane"/>
    <property type="evidence" value="ECO:0007669"/>
    <property type="project" value="UniProtKB-SubCell"/>
</dbReference>
<evidence type="ECO:0000313" key="6">
    <source>
        <dbReference type="EMBL" id="STD18849.1"/>
    </source>
</evidence>
<comment type="subcellular location">
    <subcellularLocation>
        <location evidence="1">Cell membrane</location>
        <topology evidence="1">Multi-pass membrane protein</topology>
    </subcellularLocation>
</comment>
<organism evidence="6 7">
    <name type="scientific">Enterobacter asburiae</name>
    <dbReference type="NCBI Taxonomy" id="61645"/>
    <lineage>
        <taxon>Bacteria</taxon>
        <taxon>Pseudomonadati</taxon>
        <taxon>Pseudomonadota</taxon>
        <taxon>Gammaproteobacteria</taxon>
        <taxon>Enterobacterales</taxon>
        <taxon>Enterobacteriaceae</taxon>
        <taxon>Enterobacter</taxon>
        <taxon>Enterobacter cloacae complex</taxon>
    </lineage>
</organism>
<evidence type="ECO:0000256" key="2">
    <source>
        <dbReference type="ARBA" id="ARBA00022692"/>
    </source>
</evidence>
<keyword evidence="6" id="KW-0547">Nucleotide-binding</keyword>
<dbReference type="InterPro" id="IPR036640">
    <property type="entry name" value="ABC1_TM_sf"/>
</dbReference>
<gene>
    <name evidence="6" type="primary">cydD_2</name>
    <name evidence="6" type="ORF">NCTC12123_00987</name>
</gene>
<dbReference type="EMBL" id="UFYI01000007">
    <property type="protein sequence ID" value="STD18849.1"/>
    <property type="molecule type" value="Genomic_DNA"/>
</dbReference>
<evidence type="ECO:0000313" key="7">
    <source>
        <dbReference type="Proteomes" id="UP000255163"/>
    </source>
</evidence>
<protein>
    <submittedName>
        <fullName evidence="6">Cysteine/glutathione ABC transporter membrane /ATP-binding protein</fullName>
    </submittedName>
</protein>
<keyword evidence="3 5" id="KW-1133">Transmembrane helix</keyword>
<proteinExistence type="predicted"/>
<evidence type="ECO:0000256" key="3">
    <source>
        <dbReference type="ARBA" id="ARBA00022989"/>
    </source>
</evidence>
<evidence type="ECO:0000256" key="4">
    <source>
        <dbReference type="ARBA" id="ARBA00023136"/>
    </source>
</evidence>
<accession>A0A376F6D4</accession>
<name>A0A376F6D4_ENTAS</name>
<evidence type="ECO:0000256" key="1">
    <source>
        <dbReference type="ARBA" id="ARBA00004651"/>
    </source>
</evidence>
<evidence type="ECO:0000256" key="5">
    <source>
        <dbReference type="SAM" id="Phobius"/>
    </source>
</evidence>
<feature type="transmembrane region" description="Helical" evidence="5">
    <location>
        <begin position="29"/>
        <end position="49"/>
    </location>
</feature>
<reference evidence="6 7" key="1">
    <citation type="submission" date="2018-06" db="EMBL/GenBank/DDBJ databases">
        <authorList>
            <consortium name="Pathogen Informatics"/>
            <person name="Doyle S."/>
        </authorList>
    </citation>
    <scope>NUCLEOTIDE SEQUENCE [LARGE SCALE GENOMIC DNA]</scope>
    <source>
        <strain evidence="6 7">NCTC12123</strain>
    </source>
</reference>
<keyword evidence="4 5" id="KW-0472">Membrane</keyword>